<reference evidence="1 3" key="1">
    <citation type="journal article" date="2015" name="Genome Announc.">
        <title>Draft Genome Sequence of a Heterotrophic Facultative Anaerobic Thermophilic Bacterium, Ardenticatena maritima Strain 110ST.</title>
        <authorList>
            <person name="Kawaichi S."/>
            <person name="Yoshida T."/>
            <person name="Sako Y."/>
            <person name="Nakamura R."/>
        </authorList>
    </citation>
    <scope>NUCLEOTIDE SEQUENCE [LARGE SCALE GENOMIC DNA]</scope>
    <source>
        <strain evidence="1 3">110S</strain>
    </source>
</reference>
<dbReference type="PANTHER" id="PTHR10113">
    <property type="entry name" value="PEPTIDE CHAIN RELEASE FACTOR SUBUNIT 1"/>
    <property type="match status" value="1"/>
</dbReference>
<evidence type="ECO:0000313" key="3">
    <source>
        <dbReference type="Proteomes" id="UP000037784"/>
    </source>
</evidence>
<dbReference type="AlphaFoldDB" id="A0A0M8K568"/>
<name>A0A0M8K568_9CHLR</name>
<dbReference type="Gene3D" id="3.30.1330.30">
    <property type="match status" value="1"/>
</dbReference>
<dbReference type="InterPro" id="IPR004403">
    <property type="entry name" value="Peptide_chain-rel_eRF1/aRF1"/>
</dbReference>
<dbReference type="OrthoDB" id="5241360at2"/>
<dbReference type="SUPFAM" id="SSF55315">
    <property type="entry name" value="L30e-like"/>
    <property type="match status" value="1"/>
</dbReference>
<dbReference type="Gene3D" id="3.30.420.60">
    <property type="entry name" value="eRF1 domain 2"/>
    <property type="match status" value="1"/>
</dbReference>
<dbReference type="GO" id="GO:0003747">
    <property type="term" value="F:translation release factor activity"/>
    <property type="evidence" value="ECO:0007669"/>
    <property type="project" value="InterPro"/>
</dbReference>
<dbReference type="InterPro" id="IPR041202">
    <property type="entry name" value="BaeRF_family10"/>
</dbReference>
<sequence length="406" mass="46601">MTERNTIREEALERLDAEMSLRAYDLLTPEAIESLAQLRADKGVFVSLYLDMTPQRLQEAQLPVRVKRLLREAYDALEAEDTPKETLKAAKETFDRIQTFFEEEFDLTGHHGKGLVLFAAPAMDIWNIYRLPVPVRDMVYVGDRPQVRTLVRIAEEFEPTGVIFVDRRHGRLFRVFMGDIDEWAEERDDDVPGWHDQGGWSQARYQRHIEDHIERHFKKVAEDARRFFEQAPITRLILAGQSENTKAFEEFLPNDLRQKVAAHIPMEHFAGLRDILERVLEVEQQIERQVEAERFQKLQDAYHTGKGVMGLDETLHALNEKRVMVLLVAEGFIAPGAECTQCGWLTSKADLATCELCGGAMLRTDDVVELAIERAVEQADDIDVIRGELREKMLQEAGGIGAILRY</sequence>
<dbReference type="InterPro" id="IPR042226">
    <property type="entry name" value="eFR1_2_sf"/>
</dbReference>
<accession>A0A0M8K568</accession>
<organism evidence="1 3">
    <name type="scientific">Ardenticatena maritima</name>
    <dbReference type="NCBI Taxonomy" id="872965"/>
    <lineage>
        <taxon>Bacteria</taxon>
        <taxon>Bacillati</taxon>
        <taxon>Chloroflexota</taxon>
        <taxon>Ardenticatenia</taxon>
        <taxon>Ardenticatenales</taxon>
        <taxon>Ardenticatenaceae</taxon>
        <taxon>Ardenticatena</taxon>
    </lineage>
</organism>
<evidence type="ECO:0000313" key="4">
    <source>
        <dbReference type="Proteomes" id="UP000050502"/>
    </source>
</evidence>
<protein>
    <submittedName>
        <fullName evidence="1">Peptide chain release factor subunit 1</fullName>
    </submittedName>
</protein>
<reference evidence="2 4" key="2">
    <citation type="submission" date="2015-07" db="EMBL/GenBank/DDBJ databases">
        <title>Whole genome sequence of Ardenticatena maritima DSM 23922.</title>
        <authorList>
            <person name="Hemp J."/>
            <person name="Ward L.M."/>
            <person name="Pace L.A."/>
            <person name="Fischer W.W."/>
        </authorList>
    </citation>
    <scope>NUCLEOTIDE SEQUENCE [LARGE SCALE GENOMIC DNA]</scope>
    <source>
        <strain evidence="2 4">110S</strain>
    </source>
</reference>
<dbReference type="Pfam" id="PF18854">
    <property type="entry name" value="baeRF_family10"/>
    <property type="match status" value="1"/>
</dbReference>
<keyword evidence="3" id="KW-1185">Reference proteome</keyword>
<gene>
    <name evidence="1" type="ORF">ARMA_0278</name>
    <name evidence="2" type="ORF">SE16_10560</name>
</gene>
<dbReference type="EMBL" id="BBZA01000015">
    <property type="protein sequence ID" value="GAP61855.1"/>
    <property type="molecule type" value="Genomic_DNA"/>
</dbReference>
<dbReference type="RefSeq" id="WP_054491788.1">
    <property type="nucleotide sequence ID" value="NZ_BBZA01000015.1"/>
</dbReference>
<dbReference type="STRING" id="872965.SE16_10560"/>
<reference evidence="3" key="3">
    <citation type="submission" date="2015-08" db="EMBL/GenBank/DDBJ databases">
        <title>Draft Genome Sequence of a Heterotrophic Facultative Anaerobic Bacterium Ardenticatena maritima Strain 110S.</title>
        <authorList>
            <person name="Kawaichi S."/>
            <person name="Yoshida T."/>
            <person name="Sako Y."/>
            <person name="Nakamura R."/>
        </authorList>
    </citation>
    <scope>NUCLEOTIDE SEQUENCE [LARGE SCALE GENOMIC DNA]</scope>
    <source>
        <strain evidence="3">110S</strain>
    </source>
</reference>
<dbReference type="EMBL" id="LGKN01000005">
    <property type="protein sequence ID" value="KPL87956.1"/>
    <property type="molecule type" value="Genomic_DNA"/>
</dbReference>
<dbReference type="Proteomes" id="UP000050502">
    <property type="component" value="Unassembled WGS sequence"/>
</dbReference>
<dbReference type="InterPro" id="IPR029064">
    <property type="entry name" value="Ribosomal_eL30-like_sf"/>
</dbReference>
<evidence type="ECO:0000313" key="1">
    <source>
        <dbReference type="EMBL" id="GAP61855.1"/>
    </source>
</evidence>
<dbReference type="InParanoid" id="A0A0M8K568"/>
<comment type="caution">
    <text evidence="1">The sequence shown here is derived from an EMBL/GenBank/DDBJ whole genome shotgun (WGS) entry which is preliminary data.</text>
</comment>
<dbReference type="Proteomes" id="UP000037784">
    <property type="component" value="Unassembled WGS sequence"/>
</dbReference>
<proteinExistence type="predicted"/>
<dbReference type="SUPFAM" id="SSF53137">
    <property type="entry name" value="Translational machinery components"/>
    <property type="match status" value="1"/>
</dbReference>
<evidence type="ECO:0000313" key="2">
    <source>
        <dbReference type="EMBL" id="KPL87956.1"/>
    </source>
</evidence>